<evidence type="ECO:0000259" key="12">
    <source>
        <dbReference type="Pfam" id="PF07486"/>
    </source>
</evidence>
<organism evidence="13 14">
    <name type="scientific">Melghirimyces thermohalophilus</name>
    <dbReference type="NCBI Taxonomy" id="1236220"/>
    <lineage>
        <taxon>Bacteria</taxon>
        <taxon>Bacillati</taxon>
        <taxon>Bacillota</taxon>
        <taxon>Bacilli</taxon>
        <taxon>Bacillales</taxon>
        <taxon>Thermoactinomycetaceae</taxon>
        <taxon>Melghirimyces</taxon>
    </lineage>
</organism>
<evidence type="ECO:0000256" key="9">
    <source>
        <dbReference type="SAM" id="MobiDB-lite"/>
    </source>
</evidence>
<evidence type="ECO:0000313" key="13">
    <source>
        <dbReference type="EMBL" id="SDC58052.1"/>
    </source>
</evidence>
<keyword evidence="5" id="KW-0378">Hydrolase</keyword>
<accession>A0A1G6MRB0</accession>
<dbReference type="GO" id="GO:0071555">
    <property type="term" value="P:cell wall organization"/>
    <property type="evidence" value="ECO:0007669"/>
    <property type="project" value="UniProtKB-KW"/>
</dbReference>
<dbReference type="Pfam" id="PF07486">
    <property type="entry name" value="Hydrolase_2"/>
    <property type="match status" value="1"/>
</dbReference>
<reference evidence="13 14" key="1">
    <citation type="submission" date="2016-10" db="EMBL/GenBank/DDBJ databases">
        <authorList>
            <person name="de Groot N.N."/>
        </authorList>
    </citation>
    <scope>NUCLEOTIDE SEQUENCE [LARGE SCALE GENOMIC DNA]</scope>
    <source>
        <strain evidence="13 14">DSM 45514</strain>
    </source>
</reference>
<evidence type="ECO:0000256" key="8">
    <source>
        <dbReference type="NCBIfam" id="TIGR02869"/>
    </source>
</evidence>
<proteinExistence type="inferred from homology"/>
<evidence type="ECO:0000256" key="2">
    <source>
        <dbReference type="ARBA" id="ARBA00018364"/>
    </source>
</evidence>
<evidence type="ECO:0000259" key="11">
    <source>
        <dbReference type="Pfam" id="PF01471"/>
    </source>
</evidence>
<evidence type="ECO:0000256" key="7">
    <source>
        <dbReference type="ARBA" id="ARBA00023316"/>
    </source>
</evidence>
<dbReference type="OrthoDB" id="9785345at2"/>
<comment type="similarity">
    <text evidence="1">Belongs to the SleB family.</text>
</comment>
<dbReference type="Gene3D" id="1.10.101.10">
    <property type="entry name" value="PGBD-like superfamily/PGBD"/>
    <property type="match status" value="2"/>
</dbReference>
<sequence>MTKRILLLCCACMLIVVGVFTTVAEAGASFGKEEIKQGAAGGDVYELQGRLKYLGFYQGKIDGQFGQRTYRAVRQFQSQFGLKVDGVVGPKTKRELVEATKAWAPGLSNRIYKKGDRGGYVWELQRRLRYIGYYPGKVDGKFESQTDRAVRDFQYRFGLKVDGKAGPKTKLKLWRATRDMKTDKGAKAQKKKKPAMTQVKPMKKVSQNTGGLSKQDIHLMSRAVYAEGRGEPYVGKVAIAAVILNRLESEKFPDSVSGIIYEPLAFEAVSDGQINMSPEEESKKAVRDALNGWDPSGGALYYFNPDKATSDWIWGRPQIKRIGKHIFTN</sequence>
<feature type="domain" description="Peptidoglycan binding-like" evidence="11">
    <location>
        <begin position="121"/>
        <end position="170"/>
    </location>
</feature>
<dbReference type="InterPro" id="IPR014224">
    <property type="entry name" value="Spore_cortex_SleB"/>
</dbReference>
<evidence type="ECO:0000313" key="14">
    <source>
        <dbReference type="Proteomes" id="UP000199387"/>
    </source>
</evidence>
<dbReference type="AlphaFoldDB" id="A0A1G6MRB0"/>
<evidence type="ECO:0000256" key="5">
    <source>
        <dbReference type="ARBA" id="ARBA00022801"/>
    </source>
</evidence>
<evidence type="ECO:0000256" key="4">
    <source>
        <dbReference type="ARBA" id="ARBA00022729"/>
    </source>
</evidence>
<dbReference type="Gene3D" id="1.10.10.2520">
    <property type="entry name" value="Cell wall hydrolase SleB, domain 1"/>
    <property type="match status" value="1"/>
</dbReference>
<dbReference type="GO" id="GO:0009847">
    <property type="term" value="P:spore germination"/>
    <property type="evidence" value="ECO:0007669"/>
    <property type="project" value="UniProtKB-UniRule"/>
</dbReference>
<feature type="signal peptide" evidence="10">
    <location>
        <begin position="1"/>
        <end position="21"/>
    </location>
</feature>
<dbReference type="GO" id="GO:0030435">
    <property type="term" value="P:sporulation resulting in formation of a cellular spore"/>
    <property type="evidence" value="ECO:0007669"/>
    <property type="project" value="UniProtKB-KW"/>
</dbReference>
<evidence type="ECO:0000256" key="3">
    <source>
        <dbReference type="ARBA" id="ARBA00022544"/>
    </source>
</evidence>
<feature type="region of interest" description="Disordered" evidence="9">
    <location>
        <begin position="182"/>
        <end position="211"/>
    </location>
</feature>
<feature type="chain" id="PRO_5039192035" description="Spore cortex-lytic enzyme" evidence="10">
    <location>
        <begin position="22"/>
        <end position="329"/>
    </location>
</feature>
<dbReference type="NCBIfam" id="TIGR02869">
    <property type="entry name" value="spore_SleB"/>
    <property type="match status" value="1"/>
</dbReference>
<dbReference type="InterPro" id="IPR036366">
    <property type="entry name" value="PGBDSf"/>
</dbReference>
<feature type="domain" description="Peptidoglycan binding-like" evidence="11">
    <location>
        <begin position="41"/>
        <end position="94"/>
    </location>
</feature>
<feature type="domain" description="Cell wall hydrolase SleB" evidence="12">
    <location>
        <begin position="230"/>
        <end position="327"/>
    </location>
</feature>
<keyword evidence="6" id="KW-0749">Sporulation</keyword>
<dbReference type="EMBL" id="FMZA01000010">
    <property type="protein sequence ID" value="SDC58052.1"/>
    <property type="molecule type" value="Genomic_DNA"/>
</dbReference>
<name>A0A1G6MRB0_9BACL</name>
<evidence type="ECO:0000256" key="1">
    <source>
        <dbReference type="ARBA" id="ARBA00007010"/>
    </source>
</evidence>
<keyword evidence="3" id="KW-0309">Germination</keyword>
<dbReference type="InterPro" id="IPR042047">
    <property type="entry name" value="SleB_dom1"/>
</dbReference>
<dbReference type="Proteomes" id="UP000199387">
    <property type="component" value="Unassembled WGS sequence"/>
</dbReference>
<keyword evidence="14" id="KW-1185">Reference proteome</keyword>
<dbReference type="SUPFAM" id="SSF47090">
    <property type="entry name" value="PGBD-like"/>
    <property type="match status" value="2"/>
</dbReference>
<dbReference type="STRING" id="1236220.SAMN04488112_110125"/>
<protein>
    <recommendedName>
        <fullName evidence="2 8">Spore cortex-lytic enzyme</fullName>
    </recommendedName>
</protein>
<gene>
    <name evidence="13" type="ORF">SAMN04488112_110125</name>
</gene>
<dbReference type="FunFam" id="6.20.240.60:FF:000001">
    <property type="entry name" value="Spore cortex-lytic enzyme"/>
    <property type="match status" value="1"/>
</dbReference>
<dbReference type="GO" id="GO:0016787">
    <property type="term" value="F:hydrolase activity"/>
    <property type="evidence" value="ECO:0007669"/>
    <property type="project" value="UniProtKB-KW"/>
</dbReference>
<dbReference type="RefSeq" id="WP_091570023.1">
    <property type="nucleotide sequence ID" value="NZ_FMZA01000010.1"/>
</dbReference>
<dbReference type="Gene3D" id="6.20.240.60">
    <property type="match status" value="1"/>
</dbReference>
<dbReference type="Pfam" id="PF01471">
    <property type="entry name" value="PG_binding_1"/>
    <property type="match status" value="2"/>
</dbReference>
<dbReference type="InterPro" id="IPR002477">
    <property type="entry name" value="Peptidoglycan-bd-like"/>
</dbReference>
<keyword evidence="7" id="KW-0961">Cell wall biogenesis/degradation</keyword>
<dbReference type="InterPro" id="IPR036365">
    <property type="entry name" value="PGBD-like_sf"/>
</dbReference>
<evidence type="ECO:0000256" key="10">
    <source>
        <dbReference type="SAM" id="SignalP"/>
    </source>
</evidence>
<keyword evidence="4 10" id="KW-0732">Signal</keyword>
<dbReference type="InterPro" id="IPR011105">
    <property type="entry name" value="Cell_wall_hydrolase_SleB"/>
</dbReference>
<evidence type="ECO:0000256" key="6">
    <source>
        <dbReference type="ARBA" id="ARBA00022969"/>
    </source>
</evidence>